<feature type="transmembrane region" description="Helical" evidence="6">
    <location>
        <begin position="148"/>
        <end position="166"/>
    </location>
</feature>
<feature type="transmembrane region" description="Helical" evidence="6">
    <location>
        <begin position="64"/>
        <end position="84"/>
    </location>
</feature>
<evidence type="ECO:0000256" key="2">
    <source>
        <dbReference type="ARBA" id="ARBA00007362"/>
    </source>
</evidence>
<gene>
    <name evidence="8" type="ORF">SVA_0289</name>
</gene>
<dbReference type="GO" id="GO:0016020">
    <property type="term" value="C:membrane"/>
    <property type="evidence" value="ECO:0007669"/>
    <property type="project" value="UniProtKB-SubCell"/>
</dbReference>
<dbReference type="PANTHER" id="PTHR32322:SF2">
    <property type="entry name" value="EAMA DOMAIN-CONTAINING PROTEIN"/>
    <property type="match status" value="1"/>
</dbReference>
<evidence type="ECO:0000259" key="7">
    <source>
        <dbReference type="Pfam" id="PF00892"/>
    </source>
</evidence>
<keyword evidence="9" id="KW-1185">Reference proteome</keyword>
<evidence type="ECO:0000256" key="3">
    <source>
        <dbReference type="ARBA" id="ARBA00022692"/>
    </source>
</evidence>
<evidence type="ECO:0000256" key="4">
    <source>
        <dbReference type="ARBA" id="ARBA00022989"/>
    </source>
</evidence>
<comment type="subcellular location">
    <subcellularLocation>
        <location evidence="1">Membrane</location>
        <topology evidence="1">Multi-pass membrane protein</topology>
    </subcellularLocation>
</comment>
<feature type="domain" description="EamA" evidence="7">
    <location>
        <begin position="148"/>
        <end position="280"/>
    </location>
</feature>
<reference evidence="8 9" key="1">
    <citation type="submission" date="2015-08" db="EMBL/GenBank/DDBJ databases">
        <title>Complete genome sequence of Sulfurifustis variabilis.</title>
        <authorList>
            <person name="Miura A."/>
            <person name="Kojima H."/>
            <person name="Fukui M."/>
        </authorList>
    </citation>
    <scope>NUCLEOTIDE SEQUENCE [LARGE SCALE GENOMIC DNA]</scope>
    <source>
        <strain evidence="9">skN76</strain>
    </source>
</reference>
<evidence type="ECO:0000256" key="6">
    <source>
        <dbReference type="SAM" id="Phobius"/>
    </source>
</evidence>
<feature type="transmembrane region" description="Helical" evidence="6">
    <location>
        <begin position="239"/>
        <end position="257"/>
    </location>
</feature>
<protein>
    <submittedName>
        <fullName evidence="8">DMT(Drug/metabolite transporter) superfamily permease</fullName>
    </submittedName>
</protein>
<dbReference type="KEGG" id="sva:SVA_0289"/>
<dbReference type="InterPro" id="IPR037185">
    <property type="entry name" value="EmrE-like"/>
</dbReference>
<evidence type="ECO:0000256" key="5">
    <source>
        <dbReference type="ARBA" id="ARBA00023136"/>
    </source>
</evidence>
<feature type="transmembrane region" description="Helical" evidence="6">
    <location>
        <begin position="30"/>
        <end position="52"/>
    </location>
</feature>
<dbReference type="Proteomes" id="UP000218899">
    <property type="component" value="Chromosome"/>
</dbReference>
<evidence type="ECO:0000256" key="1">
    <source>
        <dbReference type="ARBA" id="ARBA00004141"/>
    </source>
</evidence>
<name>A0A1B4VAD6_9GAMM</name>
<dbReference type="SUPFAM" id="SSF103481">
    <property type="entry name" value="Multidrug resistance efflux transporter EmrE"/>
    <property type="match status" value="2"/>
</dbReference>
<dbReference type="Pfam" id="PF00892">
    <property type="entry name" value="EamA"/>
    <property type="match status" value="2"/>
</dbReference>
<keyword evidence="5 6" id="KW-0472">Membrane</keyword>
<proteinExistence type="inferred from homology"/>
<dbReference type="EMBL" id="AP014936">
    <property type="protein sequence ID" value="BAU46871.1"/>
    <property type="molecule type" value="Genomic_DNA"/>
</dbReference>
<feature type="transmembrane region" description="Helical" evidence="6">
    <location>
        <begin position="209"/>
        <end position="232"/>
    </location>
</feature>
<dbReference type="InterPro" id="IPR000620">
    <property type="entry name" value="EamA_dom"/>
</dbReference>
<accession>A0A1B4VAD6</accession>
<evidence type="ECO:0000313" key="9">
    <source>
        <dbReference type="Proteomes" id="UP000218899"/>
    </source>
</evidence>
<dbReference type="InterPro" id="IPR050638">
    <property type="entry name" value="AA-Vitamin_Transporters"/>
</dbReference>
<dbReference type="AlphaFoldDB" id="A0A1B4VAD6"/>
<feature type="transmembrane region" description="Helical" evidence="6">
    <location>
        <begin position="123"/>
        <end position="142"/>
    </location>
</feature>
<sequence length="316" mass="32841">MSAPAAYLAVALIWSTTPLAVKWSAEGAGFLLGAVARMGLAAVFCLALARGLRIRLPFDRAARRTYAAASIAVYGAMLCVYWASQYVPSGLIAVLFGLTPFVTALFARWLLDERGLTPTKAGGQMLGLLGLVLIFHEGSLLGPRAAEGIAVLLFGIAINALSLVLVKRAGGGLAPLSVTTGALVYAAPLFLATWLVFDGRAPAEVSVPALWSILYLGLVASALGFTLFYYLLKRAPAGAVALLTLVSPVLALLLGHVVDGEPVTAAVWSGTALVLGGLAVHQWGAHLPALVRAAVDRAGARRREAPGAEASGRHRE</sequence>
<dbReference type="RefSeq" id="WP_096457752.1">
    <property type="nucleotide sequence ID" value="NZ_AP014936.1"/>
</dbReference>
<dbReference type="PANTHER" id="PTHR32322">
    <property type="entry name" value="INNER MEMBRANE TRANSPORTER"/>
    <property type="match status" value="1"/>
</dbReference>
<feature type="domain" description="EamA" evidence="7">
    <location>
        <begin position="7"/>
        <end position="135"/>
    </location>
</feature>
<feature type="transmembrane region" description="Helical" evidence="6">
    <location>
        <begin position="90"/>
        <end position="111"/>
    </location>
</feature>
<organism evidence="8 9">
    <name type="scientific">Sulfurifustis variabilis</name>
    <dbReference type="NCBI Taxonomy" id="1675686"/>
    <lineage>
        <taxon>Bacteria</taxon>
        <taxon>Pseudomonadati</taxon>
        <taxon>Pseudomonadota</taxon>
        <taxon>Gammaproteobacteria</taxon>
        <taxon>Acidiferrobacterales</taxon>
        <taxon>Acidiferrobacteraceae</taxon>
        <taxon>Sulfurifustis</taxon>
    </lineage>
</organism>
<comment type="similarity">
    <text evidence="2">Belongs to the EamA transporter family.</text>
</comment>
<keyword evidence="3 6" id="KW-0812">Transmembrane</keyword>
<keyword evidence="4 6" id="KW-1133">Transmembrane helix</keyword>
<evidence type="ECO:0000313" key="8">
    <source>
        <dbReference type="EMBL" id="BAU46871.1"/>
    </source>
</evidence>
<dbReference type="OrthoDB" id="9776210at2"/>
<feature type="transmembrane region" description="Helical" evidence="6">
    <location>
        <begin position="173"/>
        <end position="197"/>
    </location>
</feature>